<evidence type="ECO:0000256" key="4">
    <source>
        <dbReference type="ARBA" id="ARBA00022989"/>
    </source>
</evidence>
<feature type="transmembrane region" description="Helical" evidence="6">
    <location>
        <begin position="6"/>
        <end position="28"/>
    </location>
</feature>
<dbReference type="Proteomes" id="UP000231493">
    <property type="component" value="Unassembled WGS sequence"/>
</dbReference>
<keyword evidence="2" id="KW-1003">Cell membrane</keyword>
<dbReference type="GO" id="GO:0015658">
    <property type="term" value="F:branched-chain amino acid transmembrane transporter activity"/>
    <property type="evidence" value="ECO:0007669"/>
    <property type="project" value="InterPro"/>
</dbReference>
<evidence type="ECO:0000256" key="6">
    <source>
        <dbReference type="SAM" id="Phobius"/>
    </source>
</evidence>
<dbReference type="AlphaFoldDB" id="A0A2M7PMI2"/>
<proteinExistence type="predicted"/>
<keyword evidence="5 6" id="KW-0472">Membrane</keyword>
<dbReference type="Pfam" id="PF02653">
    <property type="entry name" value="BPD_transp_2"/>
    <property type="match status" value="1"/>
</dbReference>
<dbReference type="Proteomes" id="UP000230646">
    <property type="component" value="Unassembled WGS sequence"/>
</dbReference>
<evidence type="ECO:0000313" key="10">
    <source>
        <dbReference type="Proteomes" id="UP000231493"/>
    </source>
</evidence>
<accession>A0A2M7PMI2</accession>
<feature type="transmembrane region" description="Helical" evidence="6">
    <location>
        <begin position="86"/>
        <end position="107"/>
    </location>
</feature>
<gene>
    <name evidence="8" type="ORF">COZ07_08715</name>
    <name evidence="7" type="ORF">COZ58_00240</name>
</gene>
<sequence>MYEVVVAINIGIFTILALSVNIITGYIGQPTLGHAAFFGIGAYASAILTGKYGVPFLLSLPLSGLIAGFIGALLGLASLRVRDDFLAITTIGTNFVVVAIFQYVPFFGASFGLSVSPAFIFGMKITYVGYLFLTIFLITLTVLFLRKLEKSWFGLAMGGIRNNEGAAGSIGIDIKKFKVVAFILGTAIAGIAGCIYAHYMTFISSVDFAFATSITILSMAMVGGSGTIRGPIMGAIVLGLAPEVFRFAMNYRMLIYGALLIFTMRFQPEGLLGERSLLWTNINKLFKKTYSNKETESGIKNDNS</sequence>
<keyword evidence="3 6" id="KW-0812">Transmembrane</keyword>
<dbReference type="PANTHER" id="PTHR30482:SF10">
    <property type="entry name" value="HIGH-AFFINITY BRANCHED-CHAIN AMINO ACID TRANSPORT PROTEIN BRAE"/>
    <property type="match status" value="1"/>
</dbReference>
<dbReference type="GO" id="GO:0005886">
    <property type="term" value="C:plasma membrane"/>
    <property type="evidence" value="ECO:0007669"/>
    <property type="project" value="UniProtKB-SubCell"/>
</dbReference>
<evidence type="ECO:0000256" key="5">
    <source>
        <dbReference type="ARBA" id="ARBA00023136"/>
    </source>
</evidence>
<keyword evidence="4 6" id="KW-1133">Transmembrane helix</keyword>
<feature type="transmembrane region" description="Helical" evidence="6">
    <location>
        <begin position="127"/>
        <end position="145"/>
    </location>
</feature>
<evidence type="ECO:0000313" key="9">
    <source>
        <dbReference type="Proteomes" id="UP000230646"/>
    </source>
</evidence>
<dbReference type="EMBL" id="PFKO01000320">
    <property type="protein sequence ID" value="PIY31604.1"/>
    <property type="molecule type" value="Genomic_DNA"/>
</dbReference>
<dbReference type="EMBL" id="PFIP01000007">
    <property type="protein sequence ID" value="PIX35362.1"/>
    <property type="molecule type" value="Genomic_DNA"/>
</dbReference>
<dbReference type="RefSeq" id="WP_406608218.1">
    <property type="nucleotide sequence ID" value="NZ_PFKO01000320.1"/>
</dbReference>
<accession>A0A2M7KB61</accession>
<evidence type="ECO:0000256" key="1">
    <source>
        <dbReference type="ARBA" id="ARBA00004651"/>
    </source>
</evidence>
<protein>
    <submittedName>
        <fullName evidence="8">Branched-chain amino acid ABC transporter permease</fullName>
    </submittedName>
</protein>
<evidence type="ECO:0000313" key="8">
    <source>
        <dbReference type="EMBL" id="PIY31604.1"/>
    </source>
</evidence>
<organism evidence="8 9">
    <name type="scientific">Candidatus Infernicultor aquiphilus</name>
    <dbReference type="NCBI Taxonomy" id="1805029"/>
    <lineage>
        <taxon>Bacteria</taxon>
        <taxon>Pseudomonadati</taxon>
        <taxon>Atribacterota</taxon>
        <taxon>Candidatus Phoenicimicrobiia</taxon>
        <taxon>Candidatus Pheonicimicrobiales</taxon>
        <taxon>Candidatus Phoenicimicrobiaceae</taxon>
        <taxon>Candidatus Infernicultor</taxon>
    </lineage>
</organism>
<evidence type="ECO:0000256" key="2">
    <source>
        <dbReference type="ARBA" id="ARBA00022475"/>
    </source>
</evidence>
<feature type="transmembrane region" description="Helical" evidence="6">
    <location>
        <begin position="60"/>
        <end position="79"/>
    </location>
</feature>
<dbReference type="InterPro" id="IPR043428">
    <property type="entry name" value="LivM-like"/>
</dbReference>
<name>A0A2M7PMI2_9BACT</name>
<evidence type="ECO:0000313" key="7">
    <source>
        <dbReference type="EMBL" id="PIX35362.1"/>
    </source>
</evidence>
<evidence type="ECO:0000256" key="3">
    <source>
        <dbReference type="ARBA" id="ARBA00022692"/>
    </source>
</evidence>
<dbReference type="InterPro" id="IPR001851">
    <property type="entry name" value="ABC_transp_permease"/>
</dbReference>
<dbReference type="CDD" id="cd06581">
    <property type="entry name" value="TM_PBP1_LivM_like"/>
    <property type="match status" value="1"/>
</dbReference>
<comment type="caution">
    <text evidence="8">The sequence shown here is derived from an EMBL/GenBank/DDBJ whole genome shotgun (WGS) entry which is preliminary data.</text>
</comment>
<dbReference type="PANTHER" id="PTHR30482">
    <property type="entry name" value="HIGH-AFFINITY BRANCHED-CHAIN AMINO ACID TRANSPORT SYSTEM PERMEASE"/>
    <property type="match status" value="1"/>
</dbReference>
<comment type="subcellular location">
    <subcellularLocation>
        <location evidence="1">Cell membrane</location>
        <topology evidence="1">Multi-pass membrane protein</topology>
    </subcellularLocation>
</comment>
<reference evidence="9 10" key="2">
    <citation type="submission" date="2017-09" db="EMBL/GenBank/DDBJ databases">
        <title>Depth-based differentiation of microbial function through sediment-hosted aquifers and enrichment of novel symbionts in the deep terrestrial subsurface.</title>
        <authorList>
            <person name="Probst A.J."/>
            <person name="Ladd B."/>
            <person name="Jarett J.K."/>
            <person name="Geller-Mcgrath D.E."/>
            <person name="Sieber C.M."/>
            <person name="Emerson J.B."/>
            <person name="Anantharaman K."/>
            <person name="Thomas B.C."/>
            <person name="Malmstrom R."/>
            <person name="Stieglmeier M."/>
            <person name="Klingl A."/>
            <person name="Woyke T."/>
            <person name="Ryan C.M."/>
            <person name="Banfield J.F."/>
        </authorList>
    </citation>
    <scope>NUCLEOTIDE SEQUENCE [LARGE SCALE GENOMIC DNA]</scope>
    <source>
        <strain evidence="8">CG_4_10_14_3_um_filter_34_13</strain>
    </source>
</reference>
<feature type="transmembrane region" description="Helical" evidence="6">
    <location>
        <begin position="179"/>
        <end position="202"/>
    </location>
</feature>
<reference evidence="7" key="1">
    <citation type="submission" date="2017-09" db="EMBL/GenBank/DDBJ databases">
        <title>Depth-based differentiation of microbial function through sediment-hosted aquifers and enrichment of novel symbionts in the deep terrestrial subsurface.</title>
        <authorList>
            <person name="Probst A.J."/>
            <person name="Ladd B."/>
            <person name="Jarett J.K."/>
            <person name="Geller-Mcgrath D.E."/>
            <person name="Sieber C.M.K."/>
            <person name="Emerson J.B."/>
            <person name="Anantharaman K."/>
            <person name="Thomas B.C."/>
            <person name="Malmstrom R."/>
            <person name="Stieglmeier M."/>
            <person name="Klingl A."/>
            <person name="Woyke T."/>
            <person name="Ryan C.M."/>
            <person name="Banfield J.F."/>
        </authorList>
    </citation>
    <scope>NUCLEOTIDE SEQUENCE</scope>
    <source>
        <strain evidence="7">CG_4_8_14_3_um_filter_34_18</strain>
    </source>
</reference>